<keyword evidence="1" id="KW-0418">Kinase</keyword>
<accession>A0ACA8R5M4</accession>
<reference evidence="1" key="1">
    <citation type="submission" date="2019-06" db="EMBL/GenBank/DDBJ databases">
        <title>Complete genome sequence of Methanobrevibacter arboriphilus strain SA.</title>
        <authorList>
            <person name="Asakawa S."/>
        </authorList>
    </citation>
    <scope>NUCLEOTIDE SEQUENCE</scope>
    <source>
        <strain evidence="1">SA</strain>
    </source>
</reference>
<organism evidence="1 2">
    <name type="scientific">Methanobrevibacter arboriphilus</name>
    <dbReference type="NCBI Taxonomy" id="39441"/>
    <lineage>
        <taxon>Archaea</taxon>
        <taxon>Methanobacteriati</taxon>
        <taxon>Methanobacteriota</taxon>
        <taxon>Methanomada group</taxon>
        <taxon>Methanobacteria</taxon>
        <taxon>Methanobacteriales</taxon>
        <taxon>Methanobacteriaceae</taxon>
        <taxon>Methanobrevibacter</taxon>
    </lineage>
</organism>
<dbReference type="EMBL" id="AP019779">
    <property type="protein sequence ID" value="BBL62869.1"/>
    <property type="molecule type" value="Genomic_DNA"/>
</dbReference>
<keyword evidence="1" id="KW-0808">Transferase</keyword>
<protein>
    <submittedName>
        <fullName evidence="1">Shikimate kinase</fullName>
    </submittedName>
</protein>
<name>A0ACA8R5M4_METAZ</name>
<sequence length="302" mass="32399">MKKIVRSPGSATIVNAIATGSGSAFGINLDIVAEVRSTSSGIKCSPDLDIDTSLMELCAKNVFNHYQINFEDNKEDLRSVEDVIGIEISTKSDLPPASGLSSSSALSNAVTLAISELIVDEFDKKPMNDLEIVNLAIDSSLEAGVTITGAFDDATASYFGGVTVTDNINREIIIKEKMDNHKLLIYMPNIDSMTANSDVKRMKLLAPLVEMAFEKASQKEYYTALNLNGILYSNALDFDTKIAIDALSAGAIASGLSGTGSAYVAIIDNESKDNIKDIWNSYTDSGRIIETEVDNLGTSIIE</sequence>
<proteinExistence type="predicted"/>
<dbReference type="Proteomes" id="UP000825015">
    <property type="component" value="Chromosome"/>
</dbReference>
<evidence type="ECO:0000313" key="1">
    <source>
        <dbReference type="EMBL" id="BBL62869.1"/>
    </source>
</evidence>
<keyword evidence="2" id="KW-1185">Reference proteome</keyword>
<gene>
    <name evidence="1" type="ORF">MarbSA_19090</name>
</gene>
<evidence type="ECO:0000313" key="2">
    <source>
        <dbReference type="Proteomes" id="UP000825015"/>
    </source>
</evidence>